<protein>
    <submittedName>
        <fullName evidence="1">Uncharacterized protein</fullName>
    </submittedName>
</protein>
<dbReference type="PANTHER" id="PTHR46114">
    <property type="entry name" value="APPLE DOMAIN-CONTAINING PROTEIN"/>
    <property type="match status" value="1"/>
</dbReference>
<proteinExistence type="predicted"/>
<keyword evidence="2" id="KW-1185">Reference proteome</keyword>
<name>A0A4Y2HWC9_ARAVE</name>
<gene>
    <name evidence="1" type="ORF">AVEN_175395_1</name>
</gene>
<comment type="caution">
    <text evidence="1">The sequence shown here is derived from an EMBL/GenBank/DDBJ whole genome shotgun (WGS) entry which is preliminary data.</text>
</comment>
<dbReference type="EMBL" id="BGPR01002200">
    <property type="protein sequence ID" value="GBM69532.1"/>
    <property type="molecule type" value="Genomic_DNA"/>
</dbReference>
<evidence type="ECO:0000313" key="2">
    <source>
        <dbReference type="Proteomes" id="UP000499080"/>
    </source>
</evidence>
<dbReference type="AlphaFoldDB" id="A0A4Y2HWC9"/>
<organism evidence="1 2">
    <name type="scientific">Araneus ventricosus</name>
    <name type="common">Orbweaver spider</name>
    <name type="synonym">Epeira ventricosa</name>
    <dbReference type="NCBI Taxonomy" id="182803"/>
    <lineage>
        <taxon>Eukaryota</taxon>
        <taxon>Metazoa</taxon>
        <taxon>Ecdysozoa</taxon>
        <taxon>Arthropoda</taxon>
        <taxon>Chelicerata</taxon>
        <taxon>Arachnida</taxon>
        <taxon>Araneae</taxon>
        <taxon>Araneomorphae</taxon>
        <taxon>Entelegynae</taxon>
        <taxon>Araneoidea</taxon>
        <taxon>Araneidae</taxon>
        <taxon>Araneus</taxon>
    </lineage>
</organism>
<dbReference type="PANTHER" id="PTHR46114:SF1">
    <property type="entry name" value="ZAD DOMAIN-CONTAINING PROTEIN"/>
    <property type="match status" value="1"/>
</dbReference>
<reference evidence="1 2" key="1">
    <citation type="journal article" date="2019" name="Sci. Rep.">
        <title>Orb-weaving spider Araneus ventricosus genome elucidates the spidroin gene catalogue.</title>
        <authorList>
            <person name="Kono N."/>
            <person name="Nakamura H."/>
            <person name="Ohtoshi R."/>
            <person name="Moran D.A.P."/>
            <person name="Shinohara A."/>
            <person name="Yoshida Y."/>
            <person name="Fujiwara M."/>
            <person name="Mori M."/>
            <person name="Tomita M."/>
            <person name="Arakawa K."/>
        </authorList>
    </citation>
    <scope>NUCLEOTIDE SEQUENCE [LARGE SCALE GENOMIC DNA]</scope>
</reference>
<accession>A0A4Y2HWC9</accession>
<sequence>MLTQLKYKDSGWTVCGDLTVLSMFLGQQAGYIKYPCFLREWDNPDKKNHWIKKERPHKKASKPGNKNVVEESLVDLSKVPLPPLHIKLGLMKQFVKALLKERKCFKYLDNKFPGLSEAKIREGVFVGADIRKLCKTKCWKVKWK</sequence>
<dbReference type="Proteomes" id="UP000499080">
    <property type="component" value="Unassembled WGS sequence"/>
</dbReference>
<evidence type="ECO:0000313" key="1">
    <source>
        <dbReference type="EMBL" id="GBM69532.1"/>
    </source>
</evidence>